<dbReference type="GO" id="GO:0005886">
    <property type="term" value="C:plasma membrane"/>
    <property type="evidence" value="ECO:0007669"/>
    <property type="project" value="TreeGrafter"/>
</dbReference>
<dbReference type="InterPro" id="IPR000292">
    <property type="entry name" value="For/NO2_transpt"/>
</dbReference>
<dbReference type="InterPro" id="IPR023271">
    <property type="entry name" value="Aquaporin-like"/>
</dbReference>
<dbReference type="RefSeq" id="WP_368503281.1">
    <property type="nucleotide sequence ID" value="NZ_CP162551.1"/>
</dbReference>
<organism evidence="7">
    <name type="scientific">Alkalihalophilus sp. As8PL</name>
    <dbReference type="NCBI Taxonomy" id="3237103"/>
    <lineage>
        <taxon>Bacteria</taxon>
        <taxon>Bacillati</taxon>
        <taxon>Bacillota</taxon>
        <taxon>Bacilli</taxon>
        <taxon>Bacillales</taxon>
        <taxon>Bacillaceae</taxon>
        <taxon>Alkalihalophilus</taxon>
    </lineage>
</organism>
<evidence type="ECO:0000256" key="3">
    <source>
        <dbReference type="ARBA" id="ARBA00022989"/>
    </source>
</evidence>
<dbReference type="Pfam" id="PF01226">
    <property type="entry name" value="Form_Nir_trans"/>
    <property type="match status" value="1"/>
</dbReference>
<dbReference type="PANTHER" id="PTHR30520:SF8">
    <property type="entry name" value="NITRITE TRANSPORTER NIRC"/>
    <property type="match status" value="1"/>
</dbReference>
<evidence type="ECO:0000256" key="1">
    <source>
        <dbReference type="ARBA" id="ARBA00004141"/>
    </source>
</evidence>
<feature type="transmembrane region" description="Helical" evidence="6">
    <location>
        <begin position="187"/>
        <end position="214"/>
    </location>
</feature>
<feature type="transmembrane region" description="Helical" evidence="6">
    <location>
        <begin position="226"/>
        <end position="252"/>
    </location>
</feature>
<evidence type="ECO:0000256" key="5">
    <source>
        <dbReference type="ARBA" id="ARBA00049660"/>
    </source>
</evidence>
<feature type="transmembrane region" description="Helical" evidence="6">
    <location>
        <begin position="25"/>
        <end position="50"/>
    </location>
</feature>
<keyword evidence="4 6" id="KW-0472">Membrane</keyword>
<proteinExistence type="inferred from homology"/>
<dbReference type="PROSITE" id="PS01006">
    <property type="entry name" value="FORMATE_NITRITE_TP_2"/>
    <property type="match status" value="1"/>
</dbReference>
<dbReference type="Gene3D" id="1.20.1080.10">
    <property type="entry name" value="Glycerol uptake facilitator protein"/>
    <property type="match status" value="1"/>
</dbReference>
<evidence type="ECO:0000256" key="6">
    <source>
        <dbReference type="SAM" id="Phobius"/>
    </source>
</evidence>
<comment type="similarity">
    <text evidence="5">Belongs to the FNT transporter (TC 1.A.16) family.</text>
</comment>
<feature type="transmembrane region" description="Helical" evidence="6">
    <location>
        <begin position="62"/>
        <end position="83"/>
    </location>
</feature>
<evidence type="ECO:0000256" key="2">
    <source>
        <dbReference type="ARBA" id="ARBA00022692"/>
    </source>
</evidence>
<protein>
    <submittedName>
        <fullName evidence="7">Formate/nitrite transporter family protein</fullName>
    </submittedName>
</protein>
<sequence>MFKDTLDALNGMALSKKKQLDVSRFRYLISASLAGAYVGLGIVLIMSVGAPLAEMSMPVTSLMMGLSFGVALTLVIFAGAELFTGNNMVYTVSTLSGLTTWRDTLTNWFWCYLGNFIGAAGLCLLILASGIFSGIGMDHLLMTSAADKMSLSTSELFFRGILCNWLVCLAIWTALRTKNDAAKLILIFWMLFAFIASGYEHSIANMTLLGLALVHPHPETITVAGFFHNLIPVTLGNIVGGALFVGCLYWLINPQKANEKAASKVEEQEIVVNEKVASIK</sequence>
<keyword evidence="3 6" id="KW-1133">Transmembrane helix</keyword>
<dbReference type="InterPro" id="IPR024002">
    <property type="entry name" value="For/NO2_transpt_CS"/>
</dbReference>
<keyword evidence="2 6" id="KW-0812">Transmembrane</keyword>
<evidence type="ECO:0000256" key="4">
    <source>
        <dbReference type="ARBA" id="ARBA00023136"/>
    </source>
</evidence>
<dbReference type="EMBL" id="CP162551">
    <property type="protein sequence ID" value="XDI35738.1"/>
    <property type="molecule type" value="Genomic_DNA"/>
</dbReference>
<dbReference type="PANTHER" id="PTHR30520">
    <property type="entry name" value="FORMATE TRANSPORTER-RELATED"/>
    <property type="match status" value="1"/>
</dbReference>
<feature type="transmembrane region" description="Helical" evidence="6">
    <location>
        <begin position="156"/>
        <end position="175"/>
    </location>
</feature>
<reference evidence="7" key="1">
    <citation type="submission" date="2024-07" db="EMBL/GenBank/DDBJ databases">
        <title>Identification and characteristics of an arsenic-resistant bacterial isolate, which belongs to a novel species.</title>
        <authorList>
            <person name="Juszczyk A."/>
            <person name="Kowalczyk A."/>
            <person name="Was K."/>
            <person name="Kosowicz W."/>
            <person name="Budzyn A."/>
            <person name="Latowski D."/>
        </authorList>
    </citation>
    <scope>NUCLEOTIDE SEQUENCE</scope>
    <source>
        <strain evidence="7">As8PL</strain>
    </source>
</reference>
<comment type="subcellular location">
    <subcellularLocation>
        <location evidence="1">Membrane</location>
        <topology evidence="1">Multi-pass membrane protein</topology>
    </subcellularLocation>
</comment>
<dbReference type="GO" id="GO:0015499">
    <property type="term" value="F:formate transmembrane transporter activity"/>
    <property type="evidence" value="ECO:0007669"/>
    <property type="project" value="TreeGrafter"/>
</dbReference>
<gene>
    <name evidence="7" type="ORF">AB3N04_13595</name>
</gene>
<accession>A0AB39BQE1</accession>
<evidence type="ECO:0000313" key="7">
    <source>
        <dbReference type="EMBL" id="XDI35738.1"/>
    </source>
</evidence>
<dbReference type="NCBIfam" id="TIGR00790">
    <property type="entry name" value="fnt"/>
    <property type="match status" value="1"/>
</dbReference>
<dbReference type="AlphaFoldDB" id="A0AB39BQE1"/>
<feature type="transmembrane region" description="Helical" evidence="6">
    <location>
        <begin position="109"/>
        <end position="136"/>
    </location>
</feature>
<name>A0AB39BQE1_9BACI</name>